<dbReference type="EMBL" id="BAABKG010000001">
    <property type="protein sequence ID" value="GAA5142990.1"/>
    <property type="molecule type" value="Genomic_DNA"/>
</dbReference>
<dbReference type="Gene3D" id="3.40.50.1820">
    <property type="entry name" value="alpha/beta hydrolase"/>
    <property type="match status" value="1"/>
</dbReference>
<feature type="compositionally biased region" description="Acidic residues" evidence="3">
    <location>
        <begin position="49"/>
        <end position="72"/>
    </location>
</feature>
<dbReference type="RefSeq" id="WP_345454643.1">
    <property type="nucleotide sequence ID" value="NZ_BAABKG010000001.1"/>
</dbReference>
<evidence type="ECO:0000256" key="3">
    <source>
        <dbReference type="SAM" id="MobiDB-lite"/>
    </source>
</evidence>
<evidence type="ECO:0000256" key="2">
    <source>
        <dbReference type="ARBA" id="ARBA00022801"/>
    </source>
</evidence>
<dbReference type="PANTHER" id="PTHR22946">
    <property type="entry name" value="DIENELACTONE HYDROLASE DOMAIN-CONTAINING PROTEIN-RELATED"/>
    <property type="match status" value="1"/>
</dbReference>
<accession>A0ABP9PCU5</accession>
<dbReference type="InterPro" id="IPR029058">
    <property type="entry name" value="AB_hydrolase_fold"/>
</dbReference>
<evidence type="ECO:0000259" key="4">
    <source>
        <dbReference type="Pfam" id="PF00326"/>
    </source>
</evidence>
<comment type="caution">
    <text evidence="5">The sequence shown here is derived from an EMBL/GenBank/DDBJ whole genome shotgun (WGS) entry which is preliminary data.</text>
</comment>
<proteinExistence type="inferred from homology"/>
<name>A0ABP9PCU5_9ACTN</name>
<feature type="region of interest" description="Disordered" evidence="3">
    <location>
        <begin position="17"/>
        <end position="78"/>
    </location>
</feature>
<reference evidence="6" key="1">
    <citation type="journal article" date="2019" name="Int. J. Syst. Evol. Microbiol.">
        <title>The Global Catalogue of Microorganisms (GCM) 10K type strain sequencing project: providing services to taxonomists for standard genome sequencing and annotation.</title>
        <authorList>
            <consortium name="The Broad Institute Genomics Platform"/>
            <consortium name="The Broad Institute Genome Sequencing Center for Infectious Disease"/>
            <person name="Wu L."/>
            <person name="Ma J."/>
        </authorList>
    </citation>
    <scope>NUCLEOTIDE SEQUENCE [LARGE SCALE GENOMIC DNA]</scope>
    <source>
        <strain evidence="6">JCM 18459</strain>
    </source>
</reference>
<sequence length="368" mass="40352">MRRALAAILTVPLLAACSEGDDDPAPDSAPPPSSTQVTTAPPEPSESAEPTDEPSEEPTDEPSQEPTDDPADDLPPVTNRLSLPAIMREDLNGHRLRVIRQVPADTGGHTKYEVSYRSDGLTITGELFRPNGPGPFPALVLNHGYIDPAIYETGQGLAREQTWLADAGFVVLHTDYRGHAGSDDVPPVDLESRLGYARDAANAVRALKQLDYVDADKLGMLGRSMGGGVTQNVLVAYPGLVDAAVVYASVSSDFVDNLEQFTEPNRPDELQAYYERFGTPRENPDFYAGLSSRTYYDRITEPVLSLHGEVDDTCPPRWARASDRLMQRAGVDSKLVFYEGEGHTFYGAWERSIRRSVRFFKRQLDVAA</sequence>
<dbReference type="PANTHER" id="PTHR22946:SF9">
    <property type="entry name" value="POLYKETIDE TRANSFERASE AF380"/>
    <property type="match status" value="1"/>
</dbReference>
<gene>
    <name evidence="5" type="ORF">GCM10023340_07410</name>
</gene>
<dbReference type="SUPFAM" id="SSF53474">
    <property type="entry name" value="alpha/beta-Hydrolases"/>
    <property type="match status" value="1"/>
</dbReference>
<comment type="similarity">
    <text evidence="1">Belongs to the AB hydrolase superfamily.</text>
</comment>
<dbReference type="Proteomes" id="UP001500221">
    <property type="component" value="Unassembled WGS sequence"/>
</dbReference>
<feature type="domain" description="Peptidase S9 prolyl oligopeptidase catalytic" evidence="4">
    <location>
        <begin position="160"/>
        <end position="365"/>
    </location>
</feature>
<dbReference type="PROSITE" id="PS51257">
    <property type="entry name" value="PROKAR_LIPOPROTEIN"/>
    <property type="match status" value="1"/>
</dbReference>
<keyword evidence="6" id="KW-1185">Reference proteome</keyword>
<keyword evidence="2 5" id="KW-0378">Hydrolase</keyword>
<dbReference type="InterPro" id="IPR001375">
    <property type="entry name" value="Peptidase_S9_cat"/>
</dbReference>
<dbReference type="GO" id="GO:0016787">
    <property type="term" value="F:hydrolase activity"/>
    <property type="evidence" value="ECO:0007669"/>
    <property type="project" value="UniProtKB-KW"/>
</dbReference>
<evidence type="ECO:0000313" key="6">
    <source>
        <dbReference type="Proteomes" id="UP001500221"/>
    </source>
</evidence>
<protein>
    <submittedName>
        <fullName evidence="5">Alpha/beta fold hydrolase</fullName>
    </submittedName>
</protein>
<evidence type="ECO:0000313" key="5">
    <source>
        <dbReference type="EMBL" id="GAA5142990.1"/>
    </source>
</evidence>
<evidence type="ECO:0000256" key="1">
    <source>
        <dbReference type="ARBA" id="ARBA00008645"/>
    </source>
</evidence>
<dbReference type="InterPro" id="IPR050261">
    <property type="entry name" value="FrsA_esterase"/>
</dbReference>
<dbReference type="Pfam" id="PF00326">
    <property type="entry name" value="Peptidase_S9"/>
    <property type="match status" value="1"/>
</dbReference>
<organism evidence="5 6">
    <name type="scientific">Nocardioides marinquilinus</name>
    <dbReference type="NCBI Taxonomy" id="1210400"/>
    <lineage>
        <taxon>Bacteria</taxon>
        <taxon>Bacillati</taxon>
        <taxon>Actinomycetota</taxon>
        <taxon>Actinomycetes</taxon>
        <taxon>Propionibacteriales</taxon>
        <taxon>Nocardioidaceae</taxon>
        <taxon>Nocardioides</taxon>
    </lineage>
</organism>